<dbReference type="Proteomes" id="UP000735302">
    <property type="component" value="Unassembled WGS sequence"/>
</dbReference>
<feature type="compositionally biased region" description="Basic and acidic residues" evidence="1">
    <location>
        <begin position="61"/>
        <end position="79"/>
    </location>
</feature>
<reference evidence="2 3" key="1">
    <citation type="journal article" date="2021" name="Elife">
        <title>Chloroplast acquisition without the gene transfer in kleptoplastic sea slugs, Plakobranchus ocellatus.</title>
        <authorList>
            <person name="Maeda T."/>
            <person name="Takahashi S."/>
            <person name="Yoshida T."/>
            <person name="Shimamura S."/>
            <person name="Takaki Y."/>
            <person name="Nagai Y."/>
            <person name="Toyoda A."/>
            <person name="Suzuki Y."/>
            <person name="Arimoto A."/>
            <person name="Ishii H."/>
            <person name="Satoh N."/>
            <person name="Nishiyama T."/>
            <person name="Hasebe M."/>
            <person name="Maruyama T."/>
            <person name="Minagawa J."/>
            <person name="Obokata J."/>
            <person name="Shigenobu S."/>
        </authorList>
    </citation>
    <scope>NUCLEOTIDE SEQUENCE [LARGE SCALE GENOMIC DNA]</scope>
</reference>
<evidence type="ECO:0000313" key="2">
    <source>
        <dbReference type="EMBL" id="GFN88282.1"/>
    </source>
</evidence>
<feature type="compositionally biased region" description="Acidic residues" evidence="1">
    <location>
        <begin position="80"/>
        <end position="99"/>
    </location>
</feature>
<protein>
    <submittedName>
        <fullName evidence="2">Uncharacterized protein</fullName>
    </submittedName>
</protein>
<feature type="region of interest" description="Disordered" evidence="1">
    <location>
        <begin position="61"/>
        <end position="122"/>
    </location>
</feature>
<keyword evidence="3" id="KW-1185">Reference proteome</keyword>
<dbReference type="EMBL" id="BLXT01001848">
    <property type="protein sequence ID" value="GFN88282.1"/>
    <property type="molecule type" value="Genomic_DNA"/>
</dbReference>
<proteinExistence type="predicted"/>
<dbReference type="AlphaFoldDB" id="A0AAV3Z190"/>
<organism evidence="2 3">
    <name type="scientific">Plakobranchus ocellatus</name>
    <dbReference type="NCBI Taxonomy" id="259542"/>
    <lineage>
        <taxon>Eukaryota</taxon>
        <taxon>Metazoa</taxon>
        <taxon>Spiralia</taxon>
        <taxon>Lophotrochozoa</taxon>
        <taxon>Mollusca</taxon>
        <taxon>Gastropoda</taxon>
        <taxon>Heterobranchia</taxon>
        <taxon>Euthyneura</taxon>
        <taxon>Panpulmonata</taxon>
        <taxon>Sacoglossa</taxon>
        <taxon>Placobranchoidea</taxon>
        <taxon>Plakobranchidae</taxon>
        <taxon>Plakobranchus</taxon>
    </lineage>
</organism>
<sequence length="122" mass="14549">MPSQNLKSLVIPEVYQRGNSIQGTSSITEEVYQDCRWLGHVFQMITNYLSLLALNWSETRDREMQTRRKIENVEGREKVEEEDEDNDEKQEEEEEEEIHQEEKEKEKEGEEEGGMRRRGEEV</sequence>
<evidence type="ECO:0000313" key="3">
    <source>
        <dbReference type="Proteomes" id="UP000735302"/>
    </source>
</evidence>
<accession>A0AAV3Z190</accession>
<comment type="caution">
    <text evidence="2">The sequence shown here is derived from an EMBL/GenBank/DDBJ whole genome shotgun (WGS) entry which is preliminary data.</text>
</comment>
<name>A0AAV3Z190_9GAST</name>
<gene>
    <name evidence="2" type="ORF">PoB_001478800</name>
</gene>
<evidence type="ECO:0000256" key="1">
    <source>
        <dbReference type="SAM" id="MobiDB-lite"/>
    </source>
</evidence>
<feature type="compositionally biased region" description="Basic and acidic residues" evidence="1">
    <location>
        <begin position="100"/>
        <end position="122"/>
    </location>
</feature>